<dbReference type="GO" id="GO:0031639">
    <property type="term" value="P:plasminogen activation"/>
    <property type="evidence" value="ECO:0007669"/>
    <property type="project" value="TreeGrafter"/>
</dbReference>
<feature type="domain" description="Kringle" evidence="18">
    <location>
        <begin position="34"/>
        <end position="107"/>
    </location>
</feature>
<dbReference type="InterPro" id="IPR001314">
    <property type="entry name" value="Peptidase_S1A"/>
</dbReference>
<evidence type="ECO:0000256" key="17">
    <source>
        <dbReference type="SAM" id="SignalP"/>
    </source>
</evidence>
<keyword evidence="5 15" id="KW-0645">Protease</keyword>
<evidence type="ECO:0000256" key="4">
    <source>
        <dbReference type="ARBA" id="ARBA00022572"/>
    </source>
</evidence>
<evidence type="ECO:0000259" key="18">
    <source>
        <dbReference type="PROSITE" id="PS50070"/>
    </source>
</evidence>
<dbReference type="PRINTS" id="PR00722">
    <property type="entry name" value="CHYMOTRYPSIN"/>
</dbReference>
<comment type="catalytic activity">
    <reaction evidence="12">
        <text>Preferential cleavage: Arg-|-Xaa, Lys-|-Xaa.</text>
        <dbReference type="EC" id="3.4.21.4"/>
    </reaction>
</comment>
<dbReference type="GO" id="GO:0033628">
    <property type="term" value="P:regulation of cell adhesion mediated by integrin"/>
    <property type="evidence" value="ECO:0007669"/>
    <property type="project" value="TreeGrafter"/>
</dbReference>
<evidence type="ECO:0000256" key="5">
    <source>
        <dbReference type="ARBA" id="ARBA00022670"/>
    </source>
</evidence>
<dbReference type="InterPro" id="IPR009003">
    <property type="entry name" value="Peptidase_S1_PA"/>
</dbReference>
<dbReference type="SMART" id="SM00130">
    <property type="entry name" value="KR"/>
    <property type="match status" value="1"/>
</dbReference>
<organism evidence="20 21">
    <name type="scientific">Knipowitschia caucasica</name>
    <name type="common">Caucasian dwarf goby</name>
    <name type="synonym">Pomatoschistus caucasicus</name>
    <dbReference type="NCBI Taxonomy" id="637954"/>
    <lineage>
        <taxon>Eukaryota</taxon>
        <taxon>Metazoa</taxon>
        <taxon>Chordata</taxon>
        <taxon>Craniata</taxon>
        <taxon>Vertebrata</taxon>
        <taxon>Euteleostomi</taxon>
        <taxon>Actinopterygii</taxon>
        <taxon>Neopterygii</taxon>
        <taxon>Teleostei</taxon>
        <taxon>Neoteleostei</taxon>
        <taxon>Acanthomorphata</taxon>
        <taxon>Gobiaria</taxon>
        <taxon>Gobiiformes</taxon>
        <taxon>Gobioidei</taxon>
        <taxon>Gobiidae</taxon>
        <taxon>Gobiinae</taxon>
        <taxon>Knipowitschia</taxon>
    </lineage>
</organism>
<name>A0AAV2JQS4_KNICA</name>
<dbReference type="CDD" id="cd00190">
    <property type="entry name" value="Tryp_SPc"/>
    <property type="match status" value="1"/>
</dbReference>
<dbReference type="Gene3D" id="2.40.10.10">
    <property type="entry name" value="Trypsin-like serine proteases"/>
    <property type="match status" value="1"/>
</dbReference>
<evidence type="ECO:0000256" key="11">
    <source>
        <dbReference type="ARBA" id="ARBA00023202"/>
    </source>
</evidence>
<dbReference type="InterPro" id="IPR043504">
    <property type="entry name" value="Peptidase_S1_PA_chymotrypsin"/>
</dbReference>
<evidence type="ECO:0000256" key="6">
    <source>
        <dbReference type="ARBA" id="ARBA00022729"/>
    </source>
</evidence>
<evidence type="ECO:0000256" key="8">
    <source>
        <dbReference type="ARBA" id="ARBA00022825"/>
    </source>
</evidence>
<dbReference type="InterPro" id="IPR001254">
    <property type="entry name" value="Trypsin_dom"/>
</dbReference>
<evidence type="ECO:0000256" key="2">
    <source>
        <dbReference type="ARBA" id="ARBA00022525"/>
    </source>
</evidence>
<keyword evidence="3" id="KW-0245">EGF-like domain</keyword>
<protein>
    <recommendedName>
        <fullName evidence="13">trypsin</fullName>
        <ecNumber evidence="13">3.4.21.4</ecNumber>
    </recommendedName>
</protein>
<evidence type="ECO:0000256" key="13">
    <source>
        <dbReference type="ARBA" id="ARBA00038868"/>
    </source>
</evidence>
<reference evidence="20 21" key="1">
    <citation type="submission" date="2024-04" db="EMBL/GenBank/DDBJ databases">
        <authorList>
            <person name="Waldvogel A.-M."/>
            <person name="Schoenle A."/>
        </authorList>
    </citation>
    <scope>NUCLEOTIDE SEQUENCE [LARGE SCALE GENOMIC DNA]</scope>
</reference>
<dbReference type="InterPro" id="IPR038178">
    <property type="entry name" value="Kringle_sf"/>
</dbReference>
<keyword evidence="6 17" id="KW-0732">Signal</keyword>
<dbReference type="CDD" id="cd00108">
    <property type="entry name" value="KR"/>
    <property type="match status" value="1"/>
</dbReference>
<dbReference type="InterPro" id="IPR018056">
    <property type="entry name" value="Kringle_CS"/>
</dbReference>
<evidence type="ECO:0000256" key="16">
    <source>
        <dbReference type="SAM" id="MobiDB-lite"/>
    </source>
</evidence>
<evidence type="ECO:0000313" key="21">
    <source>
        <dbReference type="Proteomes" id="UP001497482"/>
    </source>
</evidence>
<dbReference type="FunFam" id="2.40.10.10:FF:000003">
    <property type="entry name" value="Transmembrane serine protease 3"/>
    <property type="match status" value="1"/>
</dbReference>
<dbReference type="Gene3D" id="2.40.20.10">
    <property type="entry name" value="Plasminogen Kringle 4"/>
    <property type="match status" value="1"/>
</dbReference>
<feature type="chain" id="PRO_5043371122" description="trypsin" evidence="17">
    <location>
        <begin position="21"/>
        <end position="440"/>
    </location>
</feature>
<dbReference type="Pfam" id="PF00051">
    <property type="entry name" value="Kringle"/>
    <property type="match status" value="1"/>
</dbReference>
<dbReference type="Pfam" id="PF00089">
    <property type="entry name" value="Trypsin"/>
    <property type="match status" value="1"/>
</dbReference>
<evidence type="ECO:0000256" key="10">
    <source>
        <dbReference type="ARBA" id="ARBA00023157"/>
    </source>
</evidence>
<dbReference type="Proteomes" id="UP001497482">
    <property type="component" value="Chromosome 13"/>
</dbReference>
<dbReference type="AlphaFoldDB" id="A0AAV2JQS4"/>
<dbReference type="EC" id="3.4.21.4" evidence="13"/>
<comment type="caution">
    <text evidence="14">Lacks conserved residue(s) required for the propagation of feature annotation.</text>
</comment>
<dbReference type="InterPro" id="IPR050127">
    <property type="entry name" value="Serine_Proteases_S1"/>
</dbReference>
<dbReference type="GO" id="GO:0004252">
    <property type="term" value="F:serine-type endopeptidase activity"/>
    <property type="evidence" value="ECO:0007669"/>
    <property type="project" value="UniProtKB-EC"/>
</dbReference>
<dbReference type="PROSITE" id="PS00134">
    <property type="entry name" value="TRYPSIN_HIS"/>
    <property type="match status" value="1"/>
</dbReference>
<dbReference type="PANTHER" id="PTHR24264:SF38">
    <property type="entry name" value="UROKINASE-TYPE PLASMINOGEN ACTIVATOR"/>
    <property type="match status" value="1"/>
</dbReference>
<dbReference type="EMBL" id="OZ035835">
    <property type="protein sequence ID" value="CAL1578070.1"/>
    <property type="molecule type" value="Genomic_DNA"/>
</dbReference>
<keyword evidence="21" id="KW-1185">Reference proteome</keyword>
<keyword evidence="10" id="KW-1015">Disulfide bond</keyword>
<feature type="region of interest" description="Disordered" evidence="16">
    <location>
        <begin position="416"/>
        <end position="440"/>
    </location>
</feature>
<dbReference type="GO" id="GO:0005615">
    <property type="term" value="C:extracellular space"/>
    <property type="evidence" value="ECO:0007669"/>
    <property type="project" value="TreeGrafter"/>
</dbReference>
<dbReference type="PANTHER" id="PTHR24264">
    <property type="entry name" value="TRYPSIN-RELATED"/>
    <property type="match status" value="1"/>
</dbReference>
<feature type="domain" description="Peptidase S1" evidence="19">
    <location>
        <begin position="139"/>
        <end position="379"/>
    </location>
</feature>
<evidence type="ECO:0000256" key="1">
    <source>
        <dbReference type="ARBA" id="ARBA00004239"/>
    </source>
</evidence>
<proteinExistence type="predicted"/>
<dbReference type="PRINTS" id="PR00018">
    <property type="entry name" value="KRINGLE"/>
</dbReference>
<keyword evidence="9" id="KW-0865">Zymogen</keyword>
<dbReference type="PROSITE" id="PS50070">
    <property type="entry name" value="KRINGLE_2"/>
    <property type="match status" value="1"/>
</dbReference>
<dbReference type="SMART" id="SM00020">
    <property type="entry name" value="Tryp_SPc"/>
    <property type="match status" value="1"/>
</dbReference>
<evidence type="ECO:0000256" key="9">
    <source>
        <dbReference type="ARBA" id="ARBA00023145"/>
    </source>
</evidence>
<evidence type="ECO:0000259" key="19">
    <source>
        <dbReference type="PROSITE" id="PS50240"/>
    </source>
</evidence>
<evidence type="ECO:0000256" key="7">
    <source>
        <dbReference type="ARBA" id="ARBA00022801"/>
    </source>
</evidence>
<sequence length="440" mass="48531">MNLFILTAAIMSFSFDMAKSTKWIFNRRHIFKDDCVSGDGSEYRGTVSHSENGRQCLNWGIFHNIWGASVGIGNHNYCRNPNNYLMPWCRVQKGTVIVKEYCKIPQCSSSTPAVEPPVVQAEDTELTCGQTSEQKFYKVVGGSYTSIESQPWVVSILKSNGNLLCGGSLITPCWVLTAAHCFDGLEESEKPLKVYLGKNAINETDSSKEQKFMVDKMVIHRKYVASNYNNDIALLKIKNQDGGCAVKSETSRTVCLPPFRTQLPGGFQCRVAGYGKEQQYGSYSNVLKEGRVNLVPQSECRKTDYYGDLITGNMFCAANSNWTDDACSGDSGGPLVCNIAGRMFLFGVVSWGDGCAQRNKPGVYTKVSSYNRWIAKNTRRPQYTTGIIGMHDVMWGDSVLDPTARVMRASGSVNALELPGSAEDSEGPTPELNEDTAPRT</sequence>
<dbReference type="PROSITE" id="PS50240">
    <property type="entry name" value="TRYPSIN_DOM"/>
    <property type="match status" value="1"/>
</dbReference>
<dbReference type="PROSITE" id="PS00021">
    <property type="entry name" value="KRINGLE_1"/>
    <property type="match status" value="1"/>
</dbReference>
<gene>
    <name evidence="20" type="ORF">KC01_LOCUS9296</name>
</gene>
<evidence type="ECO:0000256" key="12">
    <source>
        <dbReference type="ARBA" id="ARBA00036320"/>
    </source>
</evidence>
<keyword evidence="11" id="KW-0617">Plasminogen activation</keyword>
<comment type="subcellular location">
    <subcellularLocation>
        <location evidence="1">Secreted</location>
        <location evidence="1">Extracellular space</location>
    </subcellularLocation>
</comment>
<keyword evidence="7 15" id="KW-0378">Hydrolase</keyword>
<evidence type="ECO:0000256" key="3">
    <source>
        <dbReference type="ARBA" id="ARBA00022536"/>
    </source>
</evidence>
<feature type="signal peptide" evidence="17">
    <location>
        <begin position="1"/>
        <end position="20"/>
    </location>
</feature>
<keyword evidence="4 14" id="KW-0420">Kringle</keyword>
<evidence type="ECO:0000256" key="14">
    <source>
        <dbReference type="PROSITE-ProRule" id="PRU00121"/>
    </source>
</evidence>
<accession>A0AAV2JQS4</accession>
<dbReference type="InterPro" id="IPR018114">
    <property type="entry name" value="TRYPSIN_HIS"/>
</dbReference>
<keyword evidence="8 15" id="KW-0720">Serine protease</keyword>
<dbReference type="PROSITE" id="PS00135">
    <property type="entry name" value="TRYPSIN_SER"/>
    <property type="match status" value="1"/>
</dbReference>
<evidence type="ECO:0000256" key="15">
    <source>
        <dbReference type="RuleBase" id="RU363034"/>
    </source>
</evidence>
<dbReference type="SUPFAM" id="SSF50494">
    <property type="entry name" value="Trypsin-like serine proteases"/>
    <property type="match status" value="1"/>
</dbReference>
<dbReference type="InterPro" id="IPR013806">
    <property type="entry name" value="Kringle-like"/>
</dbReference>
<evidence type="ECO:0000313" key="20">
    <source>
        <dbReference type="EMBL" id="CAL1578070.1"/>
    </source>
</evidence>
<dbReference type="InterPro" id="IPR000001">
    <property type="entry name" value="Kringle"/>
</dbReference>
<dbReference type="InterPro" id="IPR033116">
    <property type="entry name" value="TRYPSIN_SER"/>
</dbReference>
<dbReference type="SUPFAM" id="SSF57440">
    <property type="entry name" value="Kringle-like"/>
    <property type="match status" value="1"/>
</dbReference>
<keyword evidence="2" id="KW-0964">Secreted</keyword>